<dbReference type="OrthoDB" id="3124767at2759"/>
<protein>
    <submittedName>
        <fullName evidence="2">Uncharacterized protein</fullName>
    </submittedName>
</protein>
<feature type="region of interest" description="Disordered" evidence="1">
    <location>
        <begin position="264"/>
        <end position="307"/>
    </location>
</feature>
<sequence length="422" mass="47088">MRVPTSKIEDDCKESGHRFRLGLRLRSPYKKPVVSRALTGQLCMPRHSQSASWDGSEDEGMRPSTSKFAAMRNEGRSDTAEYRAKRALCRILEGKGWSASDIVRNAGITPGTVYRALKNIREINRVDERIIEQGRDDVAQDENCVDKNLLAALIAKYGANRDSGITSPTYMAADTDDGTKSSSEQADKSKTMLRKLTASERALCRILRQEHHWTFIQLAAALGAPRPGGRSPVCQAVKQPGSDDVSKDHEIVDKIQLAKLVTHQVSKSPAGKEKQYVHSTPNQSDRNTSRFKPYNTPTRKKSSHRTVSSIPIASPNIFSPSPPQMHATTNHADDCRPESYNAHCLAQFLANVRPGINLSSHYDLFIHRGIDTISKIRALKTWEDADLREALLEWFKTGEGLEGFVPLSDYELLALRQAIRKL</sequence>
<dbReference type="AlphaFoldDB" id="A0A8H6VV17"/>
<organism evidence="2 3">
    <name type="scientific">Mycena indigotica</name>
    <dbReference type="NCBI Taxonomy" id="2126181"/>
    <lineage>
        <taxon>Eukaryota</taxon>
        <taxon>Fungi</taxon>
        <taxon>Dikarya</taxon>
        <taxon>Basidiomycota</taxon>
        <taxon>Agaricomycotina</taxon>
        <taxon>Agaricomycetes</taxon>
        <taxon>Agaricomycetidae</taxon>
        <taxon>Agaricales</taxon>
        <taxon>Marasmiineae</taxon>
        <taxon>Mycenaceae</taxon>
        <taxon>Mycena</taxon>
    </lineage>
</organism>
<evidence type="ECO:0000256" key="1">
    <source>
        <dbReference type="SAM" id="MobiDB-lite"/>
    </source>
</evidence>
<reference evidence="2" key="1">
    <citation type="submission" date="2020-05" db="EMBL/GenBank/DDBJ databases">
        <title>Mycena genomes resolve the evolution of fungal bioluminescence.</title>
        <authorList>
            <person name="Tsai I.J."/>
        </authorList>
    </citation>
    <scope>NUCLEOTIDE SEQUENCE</scope>
    <source>
        <strain evidence="2">171206Taipei</strain>
    </source>
</reference>
<feature type="compositionally biased region" description="Polar residues" evidence="1">
    <location>
        <begin position="277"/>
        <end position="286"/>
    </location>
</feature>
<evidence type="ECO:0000313" key="2">
    <source>
        <dbReference type="EMBL" id="KAF7291153.1"/>
    </source>
</evidence>
<dbReference type="EMBL" id="JACAZF010000013">
    <property type="protein sequence ID" value="KAF7291153.1"/>
    <property type="molecule type" value="Genomic_DNA"/>
</dbReference>
<accession>A0A8H6VV17</accession>
<dbReference type="RefSeq" id="XP_037214275.1">
    <property type="nucleotide sequence ID" value="XM_037369069.1"/>
</dbReference>
<comment type="caution">
    <text evidence="2">The sequence shown here is derived from an EMBL/GenBank/DDBJ whole genome shotgun (WGS) entry which is preliminary data.</text>
</comment>
<dbReference type="GeneID" id="59351585"/>
<proteinExistence type="predicted"/>
<gene>
    <name evidence="2" type="ORF">MIND_01258500</name>
</gene>
<evidence type="ECO:0000313" key="3">
    <source>
        <dbReference type="Proteomes" id="UP000636479"/>
    </source>
</evidence>
<feature type="region of interest" description="Disordered" evidence="1">
    <location>
        <begin position="170"/>
        <end position="191"/>
    </location>
</feature>
<dbReference type="Proteomes" id="UP000636479">
    <property type="component" value="Unassembled WGS sequence"/>
</dbReference>
<name>A0A8H6VV17_9AGAR</name>
<keyword evidence="3" id="KW-1185">Reference proteome</keyword>